<feature type="domain" description="Multi-ubiquitin" evidence="2">
    <location>
        <begin position="54"/>
        <end position="124"/>
    </location>
</feature>
<comment type="caution">
    <text evidence="3">The sequence shown here is derived from an EMBL/GenBank/DDBJ whole genome shotgun (WGS) entry which is preliminary data.</text>
</comment>
<feature type="region of interest" description="Disordered" evidence="1">
    <location>
        <begin position="1"/>
        <end position="51"/>
    </location>
</feature>
<organism evidence="3 4">
    <name type="scientific">Rufibacter hautae</name>
    <dbReference type="NCBI Taxonomy" id="2595005"/>
    <lineage>
        <taxon>Bacteria</taxon>
        <taxon>Pseudomonadati</taxon>
        <taxon>Bacteroidota</taxon>
        <taxon>Cytophagia</taxon>
        <taxon>Cytophagales</taxon>
        <taxon>Hymenobacteraceae</taxon>
        <taxon>Rufibacter</taxon>
    </lineage>
</organism>
<sequence length="126" mass="13271">MENINKGSNKESETKNNIPGNVNGGNAGLGNVNSENNPGNGNPGEGNNGRKDITIIVNGTQHVVAKEEMTFREIIGLAELATGPNVSYTLTYRKGHGNKPEGSMVEGDLIKVKDGMIFNGTATDKS</sequence>
<evidence type="ECO:0000313" key="4">
    <source>
        <dbReference type="Proteomes" id="UP000324133"/>
    </source>
</evidence>
<name>A0A5B6TAD9_9BACT</name>
<evidence type="ECO:0000256" key="1">
    <source>
        <dbReference type="SAM" id="MobiDB-lite"/>
    </source>
</evidence>
<reference evidence="3 4" key="1">
    <citation type="submission" date="2019-07" db="EMBL/GenBank/DDBJ databases">
        <title>Rufibacter sp. nov., isolated from lake sediment.</title>
        <authorList>
            <person name="Qu J.-H."/>
        </authorList>
    </citation>
    <scope>NUCLEOTIDE SEQUENCE [LARGE SCALE GENOMIC DNA]</scope>
    <source>
        <strain evidence="3 4">NBS58-1</strain>
    </source>
</reference>
<evidence type="ECO:0000313" key="3">
    <source>
        <dbReference type="EMBL" id="KAA3435921.1"/>
    </source>
</evidence>
<dbReference type="Pfam" id="PF14452">
    <property type="entry name" value="Multi_ubiq"/>
    <property type="match status" value="1"/>
</dbReference>
<accession>A0A5B6TAD9</accession>
<evidence type="ECO:0000259" key="2">
    <source>
        <dbReference type="Pfam" id="PF14452"/>
    </source>
</evidence>
<dbReference type="OrthoDB" id="7445930at2"/>
<feature type="compositionally biased region" description="Low complexity" evidence="1">
    <location>
        <begin position="29"/>
        <end position="40"/>
    </location>
</feature>
<protein>
    <recommendedName>
        <fullName evidence="2">Multi-ubiquitin domain-containing protein</fullName>
    </recommendedName>
</protein>
<dbReference type="AlphaFoldDB" id="A0A5B6TAD9"/>
<dbReference type="RefSeq" id="WP_149093235.1">
    <property type="nucleotide sequence ID" value="NZ_VKKY01000005.1"/>
</dbReference>
<gene>
    <name evidence="3" type="ORF">FOA19_23025</name>
</gene>
<keyword evidence="4" id="KW-1185">Reference proteome</keyword>
<dbReference type="EMBL" id="VKKY01000005">
    <property type="protein sequence ID" value="KAA3435921.1"/>
    <property type="molecule type" value="Genomic_DNA"/>
</dbReference>
<dbReference type="InterPro" id="IPR027802">
    <property type="entry name" value="Multi-ubiquitin_dom"/>
</dbReference>
<dbReference type="Proteomes" id="UP000324133">
    <property type="component" value="Unassembled WGS sequence"/>
</dbReference>
<proteinExistence type="predicted"/>